<dbReference type="Proteomes" id="UP000269396">
    <property type="component" value="Unassembled WGS sequence"/>
</dbReference>
<keyword evidence="3" id="KW-1185">Reference proteome</keyword>
<dbReference type="EMBL" id="UZAL01001020">
    <property type="protein sequence ID" value="VDO74646.1"/>
    <property type="molecule type" value="Genomic_DNA"/>
</dbReference>
<reference evidence="2 3" key="1">
    <citation type="submission" date="2018-11" db="EMBL/GenBank/DDBJ databases">
        <authorList>
            <consortium name="Pathogen Informatics"/>
        </authorList>
    </citation>
    <scope>NUCLEOTIDE SEQUENCE [LARGE SCALE GENOMIC DNA]</scope>
    <source>
        <strain>Denwood</strain>
        <strain evidence="3">Zambia</strain>
    </source>
</reference>
<feature type="domain" description="IQCH-like ATP-grasp" evidence="1">
    <location>
        <begin position="1"/>
        <end position="112"/>
    </location>
</feature>
<feature type="non-terminal residue" evidence="2">
    <location>
        <position position="1"/>
    </location>
</feature>
<dbReference type="Pfam" id="PF24923">
    <property type="entry name" value="ATP-grasp_IQCH"/>
    <property type="match status" value="1"/>
</dbReference>
<evidence type="ECO:0000313" key="3">
    <source>
        <dbReference type="Proteomes" id="UP000269396"/>
    </source>
</evidence>
<dbReference type="PANTHER" id="PTHR14465:SF0">
    <property type="entry name" value="IQ DOMAIN-CONTAINING PROTEIN H"/>
    <property type="match status" value="1"/>
</dbReference>
<evidence type="ECO:0000313" key="2">
    <source>
        <dbReference type="EMBL" id="VDO74646.1"/>
    </source>
</evidence>
<gene>
    <name evidence="2" type="ORF">SMTD_LOCUS997</name>
</gene>
<organism evidence="2 3">
    <name type="scientific">Schistosoma mattheei</name>
    <dbReference type="NCBI Taxonomy" id="31246"/>
    <lineage>
        <taxon>Eukaryota</taxon>
        <taxon>Metazoa</taxon>
        <taxon>Spiralia</taxon>
        <taxon>Lophotrochozoa</taxon>
        <taxon>Platyhelminthes</taxon>
        <taxon>Trematoda</taxon>
        <taxon>Digenea</taxon>
        <taxon>Strigeidida</taxon>
        <taxon>Schistosomatoidea</taxon>
        <taxon>Schistosomatidae</taxon>
        <taxon>Schistosoma</taxon>
    </lineage>
</organism>
<accession>A0A183NFW1</accession>
<evidence type="ECO:0000259" key="1">
    <source>
        <dbReference type="Pfam" id="PF24923"/>
    </source>
</evidence>
<sequence>GVIEACPPIDEWTNLSVVIAILPNKTVRIVASGDQIHSEDKFYTWGETIPMSSVTPLWVNNLSMGLGSLMANKGVVGYNEQILWITDIKPGYTDLLAMTQLVLFATNTTFKINQSTGEHEIIAKPPTILLEKMIVKSQETIISNEIQENVSMFLLFHQSFITSILFI</sequence>
<dbReference type="InterPro" id="IPR038752">
    <property type="entry name" value="IQCH"/>
</dbReference>
<dbReference type="PANTHER" id="PTHR14465">
    <property type="entry name" value="IQ DOMAIN-CONTAINING PROTEIN H"/>
    <property type="match status" value="1"/>
</dbReference>
<protein>
    <recommendedName>
        <fullName evidence="1">IQCH-like ATP-grasp domain-containing protein</fullName>
    </recommendedName>
</protein>
<name>A0A183NFW1_9TREM</name>
<dbReference type="STRING" id="31246.A0A183NFW1"/>
<dbReference type="AlphaFoldDB" id="A0A183NFW1"/>
<proteinExistence type="predicted"/>
<dbReference type="InterPro" id="IPR056855">
    <property type="entry name" value="ATP-grasp_IQCH"/>
</dbReference>